<proteinExistence type="predicted"/>
<dbReference type="RefSeq" id="WP_009146712.1">
    <property type="nucleotide sequence ID" value="NZ_CP121471.1"/>
</dbReference>
<gene>
    <name evidence="3" type="ORF">Thi970DRAFT_00243</name>
</gene>
<dbReference type="STRING" id="631362.Thi970DRAFT_00243"/>
<evidence type="ECO:0000259" key="2">
    <source>
        <dbReference type="Pfam" id="PF08241"/>
    </source>
</evidence>
<feature type="domain" description="Methyltransferase type 11" evidence="2">
    <location>
        <begin position="45"/>
        <end position="108"/>
    </location>
</feature>
<evidence type="ECO:0000313" key="4">
    <source>
        <dbReference type="Proteomes" id="UP000002964"/>
    </source>
</evidence>
<feature type="region of interest" description="Disordered" evidence="1">
    <location>
        <begin position="246"/>
        <end position="265"/>
    </location>
</feature>
<dbReference type="Proteomes" id="UP000002964">
    <property type="component" value="Unassembled WGS sequence"/>
</dbReference>
<dbReference type="CDD" id="cd02440">
    <property type="entry name" value="AdoMet_MTases"/>
    <property type="match status" value="1"/>
</dbReference>
<keyword evidence="3" id="KW-0830">Ubiquinone</keyword>
<accession>H8YVU7</accession>
<dbReference type="InterPro" id="IPR029063">
    <property type="entry name" value="SAM-dependent_MTases_sf"/>
</dbReference>
<keyword evidence="3" id="KW-0489">Methyltransferase</keyword>
<protein>
    <submittedName>
        <fullName evidence="3">Methylase involved in ubiquinone/menaquinone biosynthesis</fullName>
    </submittedName>
</protein>
<dbReference type="EMBL" id="JH603164">
    <property type="protein sequence ID" value="EIC23738.1"/>
    <property type="molecule type" value="Genomic_DNA"/>
</dbReference>
<dbReference type="AlphaFoldDB" id="H8YVU7"/>
<organism evidence="3 4">
    <name type="scientific">Thiorhodovibrio frisius</name>
    <dbReference type="NCBI Taxonomy" id="631362"/>
    <lineage>
        <taxon>Bacteria</taxon>
        <taxon>Pseudomonadati</taxon>
        <taxon>Pseudomonadota</taxon>
        <taxon>Gammaproteobacteria</taxon>
        <taxon>Chromatiales</taxon>
        <taxon>Chromatiaceae</taxon>
        <taxon>Thiorhodovibrio</taxon>
    </lineage>
</organism>
<dbReference type="Gene3D" id="3.40.50.150">
    <property type="entry name" value="Vaccinia Virus protein VP39"/>
    <property type="match status" value="1"/>
</dbReference>
<evidence type="ECO:0000313" key="3">
    <source>
        <dbReference type="EMBL" id="EIC23738.1"/>
    </source>
</evidence>
<name>H8YVU7_9GAMM</name>
<dbReference type="GO" id="GO:0032259">
    <property type="term" value="P:methylation"/>
    <property type="evidence" value="ECO:0007669"/>
    <property type="project" value="UniProtKB-KW"/>
</dbReference>
<reference evidence="3 4" key="2">
    <citation type="submission" date="2011-11" db="EMBL/GenBank/DDBJ databases">
        <authorList>
            <consortium name="US DOE Joint Genome Institute"/>
            <person name="Lucas S."/>
            <person name="Han J."/>
            <person name="Lapidus A."/>
            <person name="Cheng J.-F."/>
            <person name="Goodwin L."/>
            <person name="Pitluck S."/>
            <person name="Peters L."/>
            <person name="Ovchinnikova G."/>
            <person name="Zhang X."/>
            <person name="Detter J.C."/>
            <person name="Han C."/>
            <person name="Tapia R."/>
            <person name="Land M."/>
            <person name="Hauser L."/>
            <person name="Kyrpides N."/>
            <person name="Ivanova N."/>
            <person name="Pagani I."/>
            <person name="Vogl K."/>
            <person name="Liu Z."/>
            <person name="Overmann J."/>
            <person name="Frigaard N.-U."/>
            <person name="Bryant D."/>
            <person name="Woyke T."/>
        </authorList>
    </citation>
    <scope>NUCLEOTIDE SEQUENCE [LARGE SCALE GENOMIC DNA]</scope>
    <source>
        <strain evidence="3 4">970</strain>
    </source>
</reference>
<reference evidence="4" key="1">
    <citation type="submission" date="2011-06" db="EMBL/GenBank/DDBJ databases">
        <authorList>
            <consortium name="US DOE Joint Genome Institute (JGI-PGF)"/>
            <person name="Lucas S."/>
            <person name="Han J."/>
            <person name="Lapidus A."/>
            <person name="Cheng J.-F."/>
            <person name="Goodwin L."/>
            <person name="Pitluck S."/>
            <person name="Peters L."/>
            <person name="Land M.L."/>
            <person name="Hauser L."/>
            <person name="Vogl K."/>
            <person name="Liu Z."/>
            <person name="Overmann J."/>
            <person name="Frigaard N.-U."/>
            <person name="Bryant D.A."/>
            <person name="Woyke T.J."/>
        </authorList>
    </citation>
    <scope>NUCLEOTIDE SEQUENCE [LARGE SCALE GENOMIC DNA]</scope>
    <source>
        <strain evidence="4">970</strain>
    </source>
</reference>
<dbReference type="HOGENOM" id="CLU_083617_0_0_6"/>
<dbReference type="eggNOG" id="COG2226">
    <property type="taxonomic scope" value="Bacteria"/>
</dbReference>
<dbReference type="SUPFAM" id="SSF53335">
    <property type="entry name" value="S-adenosyl-L-methionine-dependent methyltransferases"/>
    <property type="match status" value="1"/>
</dbReference>
<dbReference type="Pfam" id="PF08241">
    <property type="entry name" value="Methyltransf_11"/>
    <property type="match status" value="1"/>
</dbReference>
<keyword evidence="4" id="KW-1185">Reference proteome</keyword>
<dbReference type="InterPro" id="IPR013216">
    <property type="entry name" value="Methyltransf_11"/>
</dbReference>
<sequence length="265" mass="28919">MHPSALETGRQFFETYWREDCHNILDIGSRDVNGTLRAVKPEGAAYLGVDLTPGPGVELVLQDPHRLPFDDASFDVVVSTSCLEHDPLFWLTFAEMARVVKPGGLIYINAPSNGNYHGYPFDHWRFYPDAGLALARWSERVGTPVALIESFIGKRVGADPWADNVMVFARQPFAHPLPEPLLCDRLPGATNLRRGEAEALDRFQALPEDLRDLKQAQARSKALQEQLEASQAREAALSAELAALQAEQTASEADGGAASLAGDGG</sequence>
<dbReference type="GO" id="GO:0008757">
    <property type="term" value="F:S-adenosylmethionine-dependent methyltransferase activity"/>
    <property type="evidence" value="ECO:0007669"/>
    <property type="project" value="InterPro"/>
</dbReference>
<dbReference type="OrthoDB" id="323463at2"/>
<evidence type="ECO:0000256" key="1">
    <source>
        <dbReference type="SAM" id="MobiDB-lite"/>
    </source>
</evidence>
<keyword evidence="3" id="KW-0808">Transferase</keyword>